<evidence type="ECO:0000256" key="3">
    <source>
        <dbReference type="ARBA" id="ARBA00023002"/>
    </source>
</evidence>
<evidence type="ECO:0000256" key="2">
    <source>
        <dbReference type="ARBA" id="ARBA00022964"/>
    </source>
</evidence>
<keyword evidence="3" id="KW-0560">Oxidoreductase</keyword>
<protein>
    <submittedName>
        <fullName evidence="6">Intradiol ring-cleavage dioxygenase</fullName>
    </submittedName>
</protein>
<dbReference type="Proteomes" id="UP000075606">
    <property type="component" value="Unassembled WGS sequence"/>
</dbReference>
<evidence type="ECO:0000259" key="5">
    <source>
        <dbReference type="Pfam" id="PF00775"/>
    </source>
</evidence>
<keyword evidence="2 6" id="KW-0223">Dioxygenase</keyword>
<dbReference type="GO" id="GO:0016702">
    <property type="term" value="F:oxidoreductase activity, acting on single donors with incorporation of molecular oxygen, incorporation of two atoms of oxygen"/>
    <property type="evidence" value="ECO:0007669"/>
    <property type="project" value="InterPro"/>
</dbReference>
<dbReference type="Pfam" id="PF00775">
    <property type="entry name" value="Dioxygenase_C"/>
    <property type="match status" value="1"/>
</dbReference>
<sequence length="201" mass="22690">MKKLFLISVLSISSVPVFSQTLGGPCEGCEALLEYGNRQLSSIDTLPDYSINEPKMIVTGTVYKLDGKTPASGVIIYAYHTDRSGIYPTKGDEKGWARRHGYIRGWTKTDENGQYTFYTFQPATYPSRTEPAHVHLTVKEPGKQEYWIDSIQFEEDELLTKKVREKMGNRGGSGIVKLKEKGSFLLAERDIILGMNIQNYH</sequence>
<dbReference type="InterPro" id="IPR050770">
    <property type="entry name" value="Intradiol_RC_Dioxygenase"/>
</dbReference>
<dbReference type="PANTHER" id="PTHR33711">
    <property type="entry name" value="DIOXYGENASE, PUTATIVE (AFU_ORTHOLOGUE AFUA_2G02910)-RELATED"/>
    <property type="match status" value="1"/>
</dbReference>
<accession>A0A150XBC2</accession>
<name>A0A150XBC2_9BACT</name>
<comment type="similarity">
    <text evidence="1">Belongs to the intradiol ring-cleavage dioxygenase family.</text>
</comment>
<dbReference type="SUPFAM" id="SSF49482">
    <property type="entry name" value="Aromatic compound dioxygenase"/>
    <property type="match status" value="1"/>
</dbReference>
<dbReference type="STRING" id="333140.AWW68_09350"/>
<dbReference type="InterPro" id="IPR000627">
    <property type="entry name" value="Intradiol_dOase_C"/>
</dbReference>
<proteinExistence type="inferred from homology"/>
<dbReference type="GO" id="GO:0008199">
    <property type="term" value="F:ferric iron binding"/>
    <property type="evidence" value="ECO:0007669"/>
    <property type="project" value="InterPro"/>
</dbReference>
<organism evidence="6 7">
    <name type="scientific">Roseivirga spongicola</name>
    <dbReference type="NCBI Taxonomy" id="333140"/>
    <lineage>
        <taxon>Bacteria</taxon>
        <taxon>Pseudomonadati</taxon>
        <taxon>Bacteroidota</taxon>
        <taxon>Cytophagia</taxon>
        <taxon>Cytophagales</taxon>
        <taxon>Roseivirgaceae</taxon>
        <taxon>Roseivirga</taxon>
    </lineage>
</organism>
<keyword evidence="7" id="KW-1185">Reference proteome</keyword>
<evidence type="ECO:0000256" key="1">
    <source>
        <dbReference type="ARBA" id="ARBA00007825"/>
    </source>
</evidence>
<dbReference type="Gene3D" id="2.60.130.10">
    <property type="entry name" value="Aromatic compound dioxygenase"/>
    <property type="match status" value="1"/>
</dbReference>
<reference evidence="6 7" key="1">
    <citation type="submission" date="2016-01" db="EMBL/GenBank/DDBJ databases">
        <title>Genome sequencing of Roseivirga spongicola UST030701-084.</title>
        <authorList>
            <person name="Selvaratnam C."/>
            <person name="Thevarajoo S."/>
            <person name="Goh K.M."/>
            <person name="Ee R."/>
            <person name="Chan K.-G."/>
            <person name="Chong C.S."/>
        </authorList>
    </citation>
    <scope>NUCLEOTIDE SEQUENCE [LARGE SCALE GENOMIC DNA]</scope>
    <source>
        <strain evidence="6 7">UST030701-084</strain>
    </source>
</reference>
<feature type="domain" description="Intradiol ring-cleavage dioxygenases" evidence="5">
    <location>
        <begin position="55"/>
        <end position="162"/>
    </location>
</feature>
<dbReference type="AlphaFoldDB" id="A0A150XBC2"/>
<feature type="chain" id="PRO_5007574536" evidence="4">
    <location>
        <begin position="20"/>
        <end position="201"/>
    </location>
</feature>
<dbReference type="RefSeq" id="WP_068220358.1">
    <property type="nucleotide sequence ID" value="NZ_CP139724.1"/>
</dbReference>
<evidence type="ECO:0000256" key="4">
    <source>
        <dbReference type="SAM" id="SignalP"/>
    </source>
</evidence>
<evidence type="ECO:0000313" key="6">
    <source>
        <dbReference type="EMBL" id="KYG76021.1"/>
    </source>
</evidence>
<dbReference type="EMBL" id="LRPC01000012">
    <property type="protein sequence ID" value="KYG76021.1"/>
    <property type="molecule type" value="Genomic_DNA"/>
</dbReference>
<gene>
    <name evidence="6" type="ORF">AWW68_09350</name>
</gene>
<dbReference type="PANTHER" id="PTHR33711:SF10">
    <property type="entry name" value="INTRADIOL RING-CLEAVAGE DIOXYGENASES DOMAIN-CONTAINING PROTEIN"/>
    <property type="match status" value="1"/>
</dbReference>
<keyword evidence="4" id="KW-0732">Signal</keyword>
<dbReference type="OrthoDB" id="933561at2"/>
<dbReference type="InterPro" id="IPR015889">
    <property type="entry name" value="Intradiol_dOase_core"/>
</dbReference>
<evidence type="ECO:0000313" key="7">
    <source>
        <dbReference type="Proteomes" id="UP000075606"/>
    </source>
</evidence>
<feature type="signal peptide" evidence="4">
    <location>
        <begin position="1"/>
        <end position="19"/>
    </location>
</feature>
<comment type="caution">
    <text evidence="6">The sequence shown here is derived from an EMBL/GenBank/DDBJ whole genome shotgun (WGS) entry which is preliminary data.</text>
</comment>